<dbReference type="EMBL" id="SRSD01000002">
    <property type="protein sequence ID" value="KAA0894112.1"/>
    <property type="molecule type" value="Genomic_DNA"/>
</dbReference>
<organism evidence="1 2">
    <name type="scientific">Oryzomonas rubra</name>
    <dbReference type="NCBI Taxonomy" id="2509454"/>
    <lineage>
        <taxon>Bacteria</taxon>
        <taxon>Pseudomonadati</taxon>
        <taxon>Thermodesulfobacteriota</taxon>
        <taxon>Desulfuromonadia</taxon>
        <taxon>Geobacterales</taxon>
        <taxon>Geobacteraceae</taxon>
        <taxon>Oryzomonas</taxon>
    </lineage>
</organism>
<protein>
    <recommendedName>
        <fullName evidence="3">Lipoprotein</fullName>
    </recommendedName>
</protein>
<accession>A0A5A9XLS6</accession>
<comment type="caution">
    <text evidence="1">The sequence shown here is derived from an EMBL/GenBank/DDBJ whole genome shotgun (WGS) entry which is preliminary data.</text>
</comment>
<evidence type="ECO:0000313" key="2">
    <source>
        <dbReference type="Proteomes" id="UP000324298"/>
    </source>
</evidence>
<evidence type="ECO:0000313" key="1">
    <source>
        <dbReference type="EMBL" id="KAA0894112.1"/>
    </source>
</evidence>
<dbReference type="AlphaFoldDB" id="A0A5A9XLS6"/>
<evidence type="ECO:0008006" key="3">
    <source>
        <dbReference type="Google" id="ProtNLM"/>
    </source>
</evidence>
<keyword evidence="2" id="KW-1185">Reference proteome</keyword>
<sequence>MKITETMSRVAHGMRSALVCGLLAMTAGCSGITMVGSLDAGTETWANNVAPREPQGPVEMAACNAAVSKKTVSSGDITAVYLAADSSYQIVVAVVGSGHEADEMTPKKITNYLIVDGKIRAYSQPVMAPSPDVDYEKTIYSAAVGALSPDGFSVIIYSRPTRNFTVKGTKKTKCSFKVTVLDGFDSAGKILSERDVNICHDNL</sequence>
<dbReference type="OrthoDB" id="9823175at2"/>
<reference evidence="1 2" key="1">
    <citation type="submission" date="2019-04" db="EMBL/GenBank/DDBJ databases">
        <title>Geobacter ruber sp. nov., ferric-reducing bacteria isolated from paddy soil.</title>
        <authorList>
            <person name="Xu Z."/>
            <person name="Masuda Y."/>
            <person name="Itoh H."/>
            <person name="Senoo K."/>
        </authorList>
    </citation>
    <scope>NUCLEOTIDE SEQUENCE [LARGE SCALE GENOMIC DNA]</scope>
    <source>
        <strain evidence="1 2">Red88</strain>
    </source>
</reference>
<dbReference type="PROSITE" id="PS51257">
    <property type="entry name" value="PROKAR_LIPOPROTEIN"/>
    <property type="match status" value="1"/>
</dbReference>
<proteinExistence type="predicted"/>
<dbReference type="Proteomes" id="UP000324298">
    <property type="component" value="Unassembled WGS sequence"/>
</dbReference>
<dbReference type="RefSeq" id="WP_149306270.1">
    <property type="nucleotide sequence ID" value="NZ_SRSD01000002.1"/>
</dbReference>
<gene>
    <name evidence="1" type="ORF">ET418_03900</name>
</gene>
<name>A0A5A9XLS6_9BACT</name>